<organism evidence="1 2">
    <name type="scientific">Puccinia sorghi</name>
    <dbReference type="NCBI Taxonomy" id="27349"/>
    <lineage>
        <taxon>Eukaryota</taxon>
        <taxon>Fungi</taxon>
        <taxon>Dikarya</taxon>
        <taxon>Basidiomycota</taxon>
        <taxon>Pucciniomycotina</taxon>
        <taxon>Pucciniomycetes</taxon>
        <taxon>Pucciniales</taxon>
        <taxon>Pucciniaceae</taxon>
        <taxon>Puccinia</taxon>
    </lineage>
</organism>
<name>A0A0L6VVG4_9BASI</name>
<comment type="caution">
    <text evidence="1">The sequence shown here is derived from an EMBL/GenBank/DDBJ whole genome shotgun (WGS) entry which is preliminary data.</text>
</comment>
<accession>A0A0L6VVG4</accession>
<dbReference type="Proteomes" id="UP000037035">
    <property type="component" value="Unassembled WGS sequence"/>
</dbReference>
<gene>
    <name evidence="1" type="ORF">VP01_1010g7</name>
</gene>
<evidence type="ECO:0000313" key="1">
    <source>
        <dbReference type="EMBL" id="KNZ64602.1"/>
    </source>
</evidence>
<protein>
    <submittedName>
        <fullName evidence="1">Uncharacterized protein</fullName>
    </submittedName>
</protein>
<evidence type="ECO:0000313" key="2">
    <source>
        <dbReference type="Proteomes" id="UP000037035"/>
    </source>
</evidence>
<dbReference type="VEuPathDB" id="FungiDB:VP01_1010g7"/>
<dbReference type="EMBL" id="LAVV01000122">
    <property type="protein sequence ID" value="KNZ64602.1"/>
    <property type="molecule type" value="Genomic_DNA"/>
</dbReference>
<keyword evidence="2" id="KW-1185">Reference proteome</keyword>
<reference evidence="1 2" key="1">
    <citation type="submission" date="2015-08" db="EMBL/GenBank/DDBJ databases">
        <title>Next Generation Sequencing and Analysis of the Genome of Puccinia sorghi L Schw, the Causal Agent of Maize Common Rust.</title>
        <authorList>
            <person name="Rochi L."/>
            <person name="Burguener G."/>
            <person name="Darino M."/>
            <person name="Turjanski A."/>
            <person name="Kreff E."/>
            <person name="Dieguez M.J."/>
            <person name="Sacco F."/>
        </authorList>
    </citation>
    <scope>NUCLEOTIDE SEQUENCE [LARGE SCALE GENOMIC DNA]</scope>
    <source>
        <strain evidence="1 2">RO10H11247</strain>
    </source>
</reference>
<proteinExistence type="predicted"/>
<sequence length="98" mass="11343">MPRMMLFMDSSLDFQTPPPAAPLSQPVVADTCILKTSHHQKPPPVFHYQPPLALEFDHLAHFEPMKLKDLWLSRDSSQLLSFLFHIQDFLQLRGSLFQ</sequence>
<dbReference type="AlphaFoldDB" id="A0A0L6VVG4"/>